<name>A0ABY7HH83_9BACT</name>
<keyword evidence="3" id="KW-1185">Reference proteome</keyword>
<dbReference type="Proteomes" id="UP001164459">
    <property type="component" value="Chromosome"/>
</dbReference>
<evidence type="ECO:0000313" key="3">
    <source>
        <dbReference type="Proteomes" id="UP001164459"/>
    </source>
</evidence>
<reference evidence="2" key="1">
    <citation type="submission" date="2022-11" db="EMBL/GenBank/DDBJ databases">
        <title>Minimal conservation of predation-associated metabolite biosynthetic gene clusters underscores biosynthetic potential of Myxococcota including descriptions for ten novel species: Archangium lansinium sp. nov., Myxococcus landrumus sp. nov., Nannocystis bai.</title>
        <authorList>
            <person name="Ahearne A."/>
            <person name="Stevens C."/>
            <person name="Dowd S."/>
        </authorList>
    </citation>
    <scope>NUCLEOTIDE SEQUENCE</scope>
    <source>
        <strain evidence="2">Fl3</strain>
    </source>
</reference>
<organism evidence="2 3">
    <name type="scientific">Nannocystis punicea</name>
    <dbReference type="NCBI Taxonomy" id="2995304"/>
    <lineage>
        <taxon>Bacteria</taxon>
        <taxon>Pseudomonadati</taxon>
        <taxon>Myxococcota</taxon>
        <taxon>Polyangia</taxon>
        <taxon>Nannocystales</taxon>
        <taxon>Nannocystaceae</taxon>
        <taxon>Nannocystis</taxon>
    </lineage>
</organism>
<protein>
    <submittedName>
        <fullName evidence="2">Uncharacterized protein</fullName>
    </submittedName>
</protein>
<feature type="compositionally biased region" description="Pro residues" evidence="1">
    <location>
        <begin position="241"/>
        <end position="251"/>
    </location>
</feature>
<dbReference type="RefSeq" id="WP_269041039.1">
    <property type="nucleotide sequence ID" value="NZ_CP114040.1"/>
</dbReference>
<proteinExistence type="predicted"/>
<feature type="region of interest" description="Disordered" evidence="1">
    <location>
        <begin position="185"/>
        <end position="251"/>
    </location>
</feature>
<sequence length="251" mass="26684">MSHRAWTFGPVLFALSLTPGCAQREMRAQAAVLAEAGGRLERETAEFAAARAAVAQLRQRNLVERQQQIAEQGQYNARTINFWKIASDPERTRQLALFDALVAATTAAGAVQDRSFEWEESVLARTHALTIDRAALHRFVQQLLILASPPRFLDGARFYVEYGAIVGQQVDAGLKEVRATVGAATANGGSSGGGSSGGDGNGVTGPGGITNPDVDEPSDPTTPPTRGPDERRPPDSHRDPGNPPSPNPTPP</sequence>
<evidence type="ECO:0000313" key="2">
    <source>
        <dbReference type="EMBL" id="WAS98681.1"/>
    </source>
</evidence>
<feature type="compositionally biased region" description="Basic and acidic residues" evidence="1">
    <location>
        <begin position="227"/>
        <end position="240"/>
    </location>
</feature>
<evidence type="ECO:0000256" key="1">
    <source>
        <dbReference type="SAM" id="MobiDB-lite"/>
    </source>
</evidence>
<accession>A0ABY7HH83</accession>
<gene>
    <name evidence="2" type="ORF">O0S08_21315</name>
</gene>
<dbReference type="EMBL" id="CP114040">
    <property type="protein sequence ID" value="WAS98681.1"/>
    <property type="molecule type" value="Genomic_DNA"/>
</dbReference>
<feature type="compositionally biased region" description="Gly residues" evidence="1">
    <location>
        <begin position="189"/>
        <end position="208"/>
    </location>
</feature>